<sequence>MASWSFTDAACSLEAVRFFSRQPDRQRASPSSQYLIGIPHRDGTRQPVAPLLIFSSKELYRECSRLSGKWQTRQKTVTPNKSFRRGADQGGTFSNSAITKPLTKETAP</sequence>
<proteinExistence type="predicted"/>
<accession>A0AAI9UEH2</accession>
<dbReference type="Proteomes" id="UP001239795">
    <property type="component" value="Unassembled WGS sequence"/>
</dbReference>
<reference evidence="2 3" key="1">
    <citation type="submission" date="2016-10" db="EMBL/GenBank/DDBJ databases">
        <title>The genome sequence of Colletotrichum fioriniae PJ7.</title>
        <authorList>
            <person name="Baroncelli R."/>
        </authorList>
    </citation>
    <scope>NUCLEOTIDE SEQUENCE [LARGE SCALE GENOMIC DNA]</scope>
    <source>
        <strain evidence="2">Col 31</strain>
    </source>
</reference>
<name>A0AAI9UEH2_9PEZI</name>
<dbReference type="EMBL" id="MLGG01000024">
    <property type="protein sequence ID" value="KAK1455777.1"/>
    <property type="molecule type" value="Genomic_DNA"/>
</dbReference>
<keyword evidence="3" id="KW-1185">Reference proteome</keyword>
<evidence type="ECO:0000313" key="3">
    <source>
        <dbReference type="Proteomes" id="UP001239795"/>
    </source>
</evidence>
<gene>
    <name evidence="2" type="ORF">CMEL01_04537</name>
</gene>
<protein>
    <submittedName>
        <fullName evidence="2">Uncharacterized protein</fullName>
    </submittedName>
</protein>
<comment type="caution">
    <text evidence="2">The sequence shown here is derived from an EMBL/GenBank/DDBJ whole genome shotgun (WGS) entry which is preliminary data.</text>
</comment>
<feature type="region of interest" description="Disordered" evidence="1">
    <location>
        <begin position="22"/>
        <end position="41"/>
    </location>
</feature>
<dbReference type="AlphaFoldDB" id="A0AAI9UEH2"/>
<feature type="region of interest" description="Disordered" evidence="1">
    <location>
        <begin position="74"/>
        <end position="108"/>
    </location>
</feature>
<organism evidence="2 3">
    <name type="scientific">Colletotrichum melonis</name>
    <dbReference type="NCBI Taxonomy" id="1209925"/>
    <lineage>
        <taxon>Eukaryota</taxon>
        <taxon>Fungi</taxon>
        <taxon>Dikarya</taxon>
        <taxon>Ascomycota</taxon>
        <taxon>Pezizomycotina</taxon>
        <taxon>Sordariomycetes</taxon>
        <taxon>Hypocreomycetidae</taxon>
        <taxon>Glomerellales</taxon>
        <taxon>Glomerellaceae</taxon>
        <taxon>Colletotrichum</taxon>
        <taxon>Colletotrichum acutatum species complex</taxon>
    </lineage>
</organism>
<evidence type="ECO:0000313" key="2">
    <source>
        <dbReference type="EMBL" id="KAK1455777.1"/>
    </source>
</evidence>
<evidence type="ECO:0000256" key="1">
    <source>
        <dbReference type="SAM" id="MobiDB-lite"/>
    </source>
</evidence>